<dbReference type="Proteomes" id="UP000199546">
    <property type="component" value="Unassembled WGS sequence"/>
</dbReference>
<dbReference type="InterPro" id="IPR029016">
    <property type="entry name" value="GAF-like_dom_sf"/>
</dbReference>
<keyword evidence="4" id="KW-0804">Transcription</keyword>
<dbReference type="GO" id="GO:0016301">
    <property type="term" value="F:kinase activity"/>
    <property type="evidence" value="ECO:0007669"/>
    <property type="project" value="UniProtKB-KW"/>
</dbReference>
<evidence type="ECO:0000256" key="4">
    <source>
        <dbReference type="ARBA" id="ARBA00023163"/>
    </source>
</evidence>
<dbReference type="Pfam" id="PF13185">
    <property type="entry name" value="GAF_2"/>
    <property type="match status" value="1"/>
</dbReference>
<dbReference type="OrthoDB" id="3688893at2"/>
<dbReference type="InterPro" id="IPR012074">
    <property type="entry name" value="GAF_ANTAR"/>
</dbReference>
<organism evidence="6 7">
    <name type="scientific">Geodermatophilus amargosae</name>
    <dbReference type="NCBI Taxonomy" id="1296565"/>
    <lineage>
        <taxon>Bacteria</taxon>
        <taxon>Bacillati</taxon>
        <taxon>Actinomycetota</taxon>
        <taxon>Actinomycetes</taxon>
        <taxon>Geodermatophilales</taxon>
        <taxon>Geodermatophilaceae</taxon>
        <taxon>Geodermatophilus</taxon>
    </lineage>
</organism>
<proteinExistence type="predicted"/>
<dbReference type="Gene3D" id="1.10.10.10">
    <property type="entry name" value="Winged helix-like DNA-binding domain superfamily/Winged helix DNA-binding domain"/>
    <property type="match status" value="1"/>
</dbReference>
<evidence type="ECO:0000259" key="5">
    <source>
        <dbReference type="PROSITE" id="PS50921"/>
    </source>
</evidence>
<dbReference type="PIRSF" id="PIRSF036625">
    <property type="entry name" value="GAF_ANTAR"/>
    <property type="match status" value="1"/>
</dbReference>
<protein>
    <submittedName>
        <fullName evidence="6">GAF domain-containing protein</fullName>
    </submittedName>
</protein>
<dbReference type="SUPFAM" id="SSF55781">
    <property type="entry name" value="GAF domain-like"/>
    <property type="match status" value="1"/>
</dbReference>
<reference evidence="7" key="1">
    <citation type="submission" date="2016-10" db="EMBL/GenBank/DDBJ databases">
        <authorList>
            <person name="Varghese N."/>
            <person name="Submissions S."/>
        </authorList>
    </citation>
    <scope>NUCLEOTIDE SEQUENCE [LARGE SCALE GENOMIC DNA]</scope>
    <source>
        <strain evidence="7">DSM 46136</strain>
    </source>
</reference>
<keyword evidence="1" id="KW-0808">Transferase</keyword>
<evidence type="ECO:0000313" key="7">
    <source>
        <dbReference type="Proteomes" id="UP000199546"/>
    </source>
</evidence>
<dbReference type="EMBL" id="FPBA01000006">
    <property type="protein sequence ID" value="SFT65745.1"/>
    <property type="molecule type" value="Genomic_DNA"/>
</dbReference>
<dbReference type="SMART" id="SM00065">
    <property type="entry name" value="GAF"/>
    <property type="match status" value="1"/>
</dbReference>
<dbReference type="AlphaFoldDB" id="A0A1I6ZT24"/>
<keyword evidence="2" id="KW-0418">Kinase</keyword>
<evidence type="ECO:0000313" key="6">
    <source>
        <dbReference type="EMBL" id="SFT65745.1"/>
    </source>
</evidence>
<dbReference type="GO" id="GO:0003723">
    <property type="term" value="F:RNA binding"/>
    <property type="evidence" value="ECO:0007669"/>
    <property type="project" value="InterPro"/>
</dbReference>
<dbReference type="Pfam" id="PF03861">
    <property type="entry name" value="ANTAR"/>
    <property type="match status" value="1"/>
</dbReference>
<accession>A0A1I6ZT24</accession>
<dbReference type="InterPro" id="IPR036388">
    <property type="entry name" value="WH-like_DNA-bd_sf"/>
</dbReference>
<dbReference type="InterPro" id="IPR005561">
    <property type="entry name" value="ANTAR"/>
</dbReference>
<name>A0A1I6ZT24_9ACTN</name>
<dbReference type="InterPro" id="IPR011006">
    <property type="entry name" value="CheY-like_superfamily"/>
</dbReference>
<sequence>MEQVARTLQAEHGDVSATLEAITAAAVHSVPGSDDCGITLVLDRRRVDSRAPTGALPREVDRLQERVGEGPCLDAVQTARTVRIDDISGEQRWPRFTGEAAALGVGSMLSFQLFVTGSGLGALNLYARAPHAFGEESESIGLVFASHASIALAGAQQEDRLRTAIASRDLIGQAKGILMERHRLTADQAFAVLVRASSHTNRKLADIAEELSTTGVLSAPVPAPPAPGGIGG</sequence>
<evidence type="ECO:0000256" key="1">
    <source>
        <dbReference type="ARBA" id="ARBA00022679"/>
    </source>
</evidence>
<dbReference type="SUPFAM" id="SSF52172">
    <property type="entry name" value="CheY-like"/>
    <property type="match status" value="1"/>
</dbReference>
<keyword evidence="7" id="KW-1185">Reference proteome</keyword>
<dbReference type="SMART" id="SM01012">
    <property type="entry name" value="ANTAR"/>
    <property type="match status" value="1"/>
</dbReference>
<evidence type="ECO:0000256" key="2">
    <source>
        <dbReference type="ARBA" id="ARBA00022777"/>
    </source>
</evidence>
<dbReference type="PROSITE" id="PS50921">
    <property type="entry name" value="ANTAR"/>
    <property type="match status" value="1"/>
</dbReference>
<dbReference type="Gene3D" id="3.30.450.40">
    <property type="match status" value="1"/>
</dbReference>
<dbReference type="STRING" id="1296565.SAMN05660657_02191"/>
<feature type="domain" description="ANTAR" evidence="5">
    <location>
        <begin position="151"/>
        <end position="212"/>
    </location>
</feature>
<evidence type="ECO:0000256" key="3">
    <source>
        <dbReference type="ARBA" id="ARBA00023015"/>
    </source>
</evidence>
<keyword evidence="3" id="KW-0805">Transcription regulation</keyword>
<gene>
    <name evidence="6" type="ORF">SAMN05660657_02191</name>
</gene>
<dbReference type="InterPro" id="IPR003018">
    <property type="entry name" value="GAF"/>
</dbReference>